<sequence length="154" mass="17229">MLFDLASQRIIHRGVQAQNVLPQPDGSSADSGPLMSSGQYFQTFNQPNFGTRRATGTYKENKVPYSERWTLPFGDLAAKNKMHRHVCHRAGETPVWGRGQKESLLGSSTLGWSQSWTPPYHISDGSHRYHGNIELFVAKALGARDDGEWDRDGN</sequence>
<reference evidence="1" key="1">
    <citation type="submission" date="2021-08" db="EMBL/GenBank/DDBJ databases">
        <title>The first chromosome-level gecko genome reveals the dynamic sex chromosomes of Neotropical dwarf geckos (Sphaerodactylidae: Sphaerodactylus).</title>
        <authorList>
            <person name="Pinto B.J."/>
            <person name="Keating S.E."/>
            <person name="Gamble T."/>
        </authorList>
    </citation>
    <scope>NUCLEOTIDE SEQUENCE</scope>
    <source>
        <strain evidence="1">TG3544</strain>
    </source>
</reference>
<dbReference type="EMBL" id="CM037619">
    <property type="protein sequence ID" value="KAH8007168.1"/>
    <property type="molecule type" value="Genomic_DNA"/>
</dbReference>
<name>A0ACB8FNL7_9SAUR</name>
<protein>
    <submittedName>
        <fullName evidence="1">Uncharacterized protein</fullName>
    </submittedName>
</protein>
<accession>A0ACB8FNL7</accession>
<evidence type="ECO:0000313" key="2">
    <source>
        <dbReference type="Proteomes" id="UP000827872"/>
    </source>
</evidence>
<keyword evidence="2" id="KW-1185">Reference proteome</keyword>
<organism evidence="1 2">
    <name type="scientific">Sphaerodactylus townsendi</name>
    <dbReference type="NCBI Taxonomy" id="933632"/>
    <lineage>
        <taxon>Eukaryota</taxon>
        <taxon>Metazoa</taxon>
        <taxon>Chordata</taxon>
        <taxon>Craniata</taxon>
        <taxon>Vertebrata</taxon>
        <taxon>Euteleostomi</taxon>
        <taxon>Lepidosauria</taxon>
        <taxon>Squamata</taxon>
        <taxon>Bifurcata</taxon>
        <taxon>Gekkota</taxon>
        <taxon>Sphaerodactylidae</taxon>
        <taxon>Sphaerodactylus</taxon>
    </lineage>
</organism>
<gene>
    <name evidence="1" type="ORF">K3G42_017939</name>
</gene>
<dbReference type="Proteomes" id="UP000827872">
    <property type="component" value="Linkage Group LG06"/>
</dbReference>
<evidence type="ECO:0000313" key="1">
    <source>
        <dbReference type="EMBL" id="KAH8007168.1"/>
    </source>
</evidence>
<proteinExistence type="predicted"/>
<comment type="caution">
    <text evidence="1">The sequence shown here is derived from an EMBL/GenBank/DDBJ whole genome shotgun (WGS) entry which is preliminary data.</text>
</comment>